<organism evidence="2">
    <name type="scientific">freshwater metagenome</name>
    <dbReference type="NCBI Taxonomy" id="449393"/>
    <lineage>
        <taxon>unclassified sequences</taxon>
        <taxon>metagenomes</taxon>
        <taxon>ecological metagenomes</taxon>
    </lineage>
</organism>
<evidence type="ECO:0000313" key="1">
    <source>
        <dbReference type="EMBL" id="CAB4819001.1"/>
    </source>
</evidence>
<name>A0A6J7UU64_9ZZZZ</name>
<protein>
    <submittedName>
        <fullName evidence="2">Unannotated protein</fullName>
    </submittedName>
</protein>
<proteinExistence type="predicted"/>
<gene>
    <name evidence="1" type="ORF">UFOPK3046_01644</name>
    <name evidence="2" type="ORF">UFOPK4354_01357</name>
</gene>
<sequence>MLLVLLAHGQSGRIWPNYEAGLTAALERRVNCCNDYVHVGNSAVRYPCFGSVESPFVFGLVVHGTGPKRRNI</sequence>
<reference evidence="2" key="1">
    <citation type="submission" date="2020-05" db="EMBL/GenBank/DDBJ databases">
        <authorList>
            <person name="Chiriac C."/>
            <person name="Salcher M."/>
            <person name="Ghai R."/>
            <person name="Kavagutti S V."/>
        </authorList>
    </citation>
    <scope>NUCLEOTIDE SEQUENCE</scope>
</reference>
<evidence type="ECO:0000313" key="2">
    <source>
        <dbReference type="EMBL" id="CAB5067998.1"/>
    </source>
</evidence>
<dbReference type="EMBL" id="CAFBQW010000162">
    <property type="protein sequence ID" value="CAB5067998.1"/>
    <property type="molecule type" value="Genomic_DNA"/>
</dbReference>
<dbReference type="EMBL" id="CAFAAQ010000187">
    <property type="protein sequence ID" value="CAB4819001.1"/>
    <property type="molecule type" value="Genomic_DNA"/>
</dbReference>
<accession>A0A6J7UU64</accession>
<dbReference type="AlphaFoldDB" id="A0A6J7UU64"/>